<reference evidence="2 3" key="1">
    <citation type="journal article" date="2020" name="Nat. Commun.">
        <title>Genome of Tripterygium wilfordii and identification of cytochrome P450 involved in triptolide biosynthesis.</title>
        <authorList>
            <person name="Tu L."/>
            <person name="Su P."/>
            <person name="Zhang Z."/>
            <person name="Gao L."/>
            <person name="Wang J."/>
            <person name="Hu T."/>
            <person name="Zhou J."/>
            <person name="Zhang Y."/>
            <person name="Zhao Y."/>
            <person name="Liu Y."/>
            <person name="Song Y."/>
            <person name="Tong Y."/>
            <person name="Lu Y."/>
            <person name="Yang J."/>
            <person name="Xu C."/>
            <person name="Jia M."/>
            <person name="Peters R.J."/>
            <person name="Huang L."/>
            <person name="Gao W."/>
        </authorList>
    </citation>
    <scope>NUCLEOTIDE SEQUENCE [LARGE SCALE GENOMIC DNA]</scope>
    <source>
        <strain evidence="3">cv. XIE 37</strain>
        <tissue evidence="2">Leaf</tissue>
    </source>
</reference>
<feature type="transmembrane region" description="Helical" evidence="1">
    <location>
        <begin position="45"/>
        <end position="63"/>
    </location>
</feature>
<name>A0A7J7DT24_TRIWF</name>
<comment type="caution">
    <text evidence="2">The sequence shown here is derived from an EMBL/GenBank/DDBJ whole genome shotgun (WGS) entry which is preliminary data.</text>
</comment>
<proteinExistence type="predicted"/>
<keyword evidence="1" id="KW-1133">Transmembrane helix</keyword>
<dbReference type="AlphaFoldDB" id="A0A7J7DT24"/>
<protein>
    <submittedName>
        <fullName evidence="2">Uncharacterized protein</fullName>
    </submittedName>
</protein>
<sequence length="109" mass="11769">MGDFIVSGCVLDGGNGYGSCGVYHGGEIRLGSDLGRVWADGGRRMCLWMLSGLMVLMSGVIGWKMERLLIIAIDWQDSSNWWMAAKVVLGGSERVGLVCYTGLWSFGAT</sequence>
<evidence type="ECO:0000256" key="1">
    <source>
        <dbReference type="SAM" id="Phobius"/>
    </source>
</evidence>
<dbReference type="EMBL" id="JAAARO010000004">
    <property type="protein sequence ID" value="KAF5749461.1"/>
    <property type="molecule type" value="Genomic_DNA"/>
</dbReference>
<keyword evidence="1" id="KW-0812">Transmembrane</keyword>
<gene>
    <name evidence="2" type="ORF">HS088_TW04G01430</name>
</gene>
<organism evidence="2 3">
    <name type="scientific">Tripterygium wilfordii</name>
    <name type="common">Thunder God vine</name>
    <dbReference type="NCBI Taxonomy" id="458696"/>
    <lineage>
        <taxon>Eukaryota</taxon>
        <taxon>Viridiplantae</taxon>
        <taxon>Streptophyta</taxon>
        <taxon>Embryophyta</taxon>
        <taxon>Tracheophyta</taxon>
        <taxon>Spermatophyta</taxon>
        <taxon>Magnoliopsida</taxon>
        <taxon>eudicotyledons</taxon>
        <taxon>Gunneridae</taxon>
        <taxon>Pentapetalae</taxon>
        <taxon>rosids</taxon>
        <taxon>fabids</taxon>
        <taxon>Celastrales</taxon>
        <taxon>Celastraceae</taxon>
        <taxon>Tripterygium</taxon>
    </lineage>
</organism>
<dbReference type="InParanoid" id="A0A7J7DT24"/>
<dbReference type="Proteomes" id="UP000593562">
    <property type="component" value="Unassembled WGS sequence"/>
</dbReference>
<evidence type="ECO:0000313" key="3">
    <source>
        <dbReference type="Proteomes" id="UP000593562"/>
    </source>
</evidence>
<evidence type="ECO:0000313" key="2">
    <source>
        <dbReference type="EMBL" id="KAF5749461.1"/>
    </source>
</evidence>
<accession>A0A7J7DT24</accession>
<keyword evidence="1" id="KW-0472">Membrane</keyword>
<keyword evidence="3" id="KW-1185">Reference proteome</keyword>